<dbReference type="Pfam" id="PF14947">
    <property type="entry name" value="HTH_45"/>
    <property type="match status" value="1"/>
</dbReference>
<dbReference type="Gene3D" id="1.10.10.10">
    <property type="entry name" value="Winged helix-like DNA-binding domain superfamily/Winged helix DNA-binding domain"/>
    <property type="match status" value="1"/>
</dbReference>
<sequence length="87" mass="10218">MKNRSRLEIIAMILETVGDNGAIQAKIMYKVYLSFLQMKEYLSQLMKNDLIVYDDGAQIYKMTDKGRRFLILYKQMTESITMTKPIL</sequence>
<evidence type="ECO:0000313" key="2">
    <source>
        <dbReference type="EMBL" id="VFJ13214.1"/>
    </source>
</evidence>
<organism evidence="2 3">
    <name type="scientific">Candidatus Nitrosocosmicus franklandianus</name>
    <dbReference type="NCBI Taxonomy" id="1798806"/>
    <lineage>
        <taxon>Archaea</taxon>
        <taxon>Nitrososphaerota</taxon>
        <taxon>Nitrososphaeria</taxon>
        <taxon>Nitrososphaerales</taxon>
        <taxon>Nitrososphaeraceae</taxon>
        <taxon>Candidatus Nitrosocosmicus</taxon>
    </lineage>
</organism>
<dbReference type="AlphaFoldDB" id="A0A484IE23"/>
<dbReference type="SUPFAM" id="SSF46785">
    <property type="entry name" value="Winged helix' DNA-binding domain"/>
    <property type="match status" value="1"/>
</dbReference>
<dbReference type="InterPro" id="IPR036388">
    <property type="entry name" value="WH-like_DNA-bd_sf"/>
</dbReference>
<feature type="domain" description="ArnR1-like winged helix-turn-helix" evidence="1">
    <location>
        <begin position="4"/>
        <end position="78"/>
    </location>
</feature>
<dbReference type="GeneID" id="39420366"/>
<protein>
    <recommendedName>
        <fullName evidence="1">ArnR1-like winged helix-turn-helix domain-containing protein</fullName>
    </recommendedName>
</protein>
<dbReference type="KEGG" id="nfn:NFRAN_0892"/>
<dbReference type="RefSeq" id="WP_134483155.1">
    <property type="nucleotide sequence ID" value="NZ_LR216287.1"/>
</dbReference>
<accession>A0A484IE23</accession>
<dbReference type="InterPro" id="IPR038723">
    <property type="entry name" value="ArnR1-like_HTH"/>
</dbReference>
<name>A0A484IE23_9ARCH</name>
<dbReference type="OrthoDB" id="6481at2157"/>
<dbReference type="Proteomes" id="UP000294299">
    <property type="component" value="Chromosome NFRAN"/>
</dbReference>
<keyword evidence="3" id="KW-1185">Reference proteome</keyword>
<evidence type="ECO:0000313" key="3">
    <source>
        <dbReference type="Proteomes" id="UP000294299"/>
    </source>
</evidence>
<dbReference type="EMBL" id="LR216287">
    <property type="protein sequence ID" value="VFJ13214.1"/>
    <property type="molecule type" value="Genomic_DNA"/>
</dbReference>
<evidence type="ECO:0000259" key="1">
    <source>
        <dbReference type="Pfam" id="PF14947"/>
    </source>
</evidence>
<reference evidence="2 3" key="1">
    <citation type="submission" date="2019-02" db="EMBL/GenBank/DDBJ databases">
        <authorList>
            <person name="Lehtovirta-Morley E L."/>
        </authorList>
    </citation>
    <scope>NUCLEOTIDE SEQUENCE [LARGE SCALE GENOMIC DNA]</scope>
    <source>
        <strain evidence="2">NFRAN1</strain>
    </source>
</reference>
<gene>
    <name evidence="2" type="ORF">NFRAN_0892</name>
</gene>
<proteinExistence type="predicted"/>
<dbReference type="InterPro" id="IPR036390">
    <property type="entry name" value="WH_DNA-bd_sf"/>
</dbReference>